<evidence type="ECO:0000256" key="3">
    <source>
        <dbReference type="ARBA" id="ARBA00023125"/>
    </source>
</evidence>
<name>A0A067LCH7_JATCU</name>
<dbReference type="Pfam" id="PF02362">
    <property type="entry name" value="B3"/>
    <property type="match status" value="1"/>
</dbReference>
<keyword evidence="3" id="KW-0238">DNA-binding</keyword>
<dbReference type="InterPro" id="IPR015300">
    <property type="entry name" value="DNA-bd_pseudobarrel_sf"/>
</dbReference>
<dbReference type="InterPro" id="IPR003340">
    <property type="entry name" value="B3_DNA-bd"/>
</dbReference>
<comment type="subcellular location">
    <subcellularLocation>
        <location evidence="1">Nucleus</location>
    </subcellularLocation>
</comment>
<evidence type="ECO:0000256" key="4">
    <source>
        <dbReference type="ARBA" id="ARBA00023163"/>
    </source>
</evidence>
<feature type="region of interest" description="Disordered" evidence="6">
    <location>
        <begin position="130"/>
        <end position="149"/>
    </location>
</feature>
<feature type="domain" description="TF-B3" evidence="7">
    <location>
        <begin position="60"/>
        <end position="118"/>
    </location>
</feature>
<evidence type="ECO:0000256" key="6">
    <source>
        <dbReference type="SAM" id="MobiDB-lite"/>
    </source>
</evidence>
<feature type="compositionally biased region" description="Basic and acidic residues" evidence="6">
    <location>
        <begin position="132"/>
        <end position="149"/>
    </location>
</feature>
<dbReference type="InterPro" id="IPR050655">
    <property type="entry name" value="Plant_B3_domain"/>
</dbReference>
<keyword evidence="2" id="KW-0805">Transcription regulation</keyword>
<dbReference type="SUPFAM" id="SSF101936">
    <property type="entry name" value="DNA-binding pseudobarrel domain"/>
    <property type="match status" value="1"/>
</dbReference>
<accession>A0A067LCH7</accession>
<evidence type="ECO:0000313" key="8">
    <source>
        <dbReference type="EMBL" id="KDP46181.1"/>
    </source>
</evidence>
<dbReference type="CDD" id="cd10017">
    <property type="entry name" value="B3_DNA"/>
    <property type="match status" value="1"/>
</dbReference>
<dbReference type="Proteomes" id="UP000027138">
    <property type="component" value="Unassembled WGS sequence"/>
</dbReference>
<protein>
    <recommendedName>
        <fullName evidence="7">TF-B3 domain-containing protein</fullName>
    </recommendedName>
</protein>
<dbReference type="PROSITE" id="PS50863">
    <property type="entry name" value="B3"/>
    <property type="match status" value="1"/>
</dbReference>
<dbReference type="AlphaFoldDB" id="A0A067LCH7"/>
<sequence length="177" mass="20624">MARRPSAGGGRSWRSCWPSIKRGRGRPFGKSNPSSESIPSKLFVKRLGIELSDIARTARLSLRDGKVWEVEVTKNDKYIWFDKGWSDFVEDNSICHRYLLSFDYKGNSNFHVIIFDPSTFEINYPNSDFENENEKVGRENHDPERDDFRKRTKLDQARGKMTMTEMRCACKECKSKL</sequence>
<dbReference type="Gene3D" id="2.40.330.10">
    <property type="entry name" value="DNA-binding pseudobarrel domain"/>
    <property type="match status" value="1"/>
</dbReference>
<organism evidence="8 9">
    <name type="scientific">Jatropha curcas</name>
    <name type="common">Barbados nut</name>
    <dbReference type="NCBI Taxonomy" id="180498"/>
    <lineage>
        <taxon>Eukaryota</taxon>
        <taxon>Viridiplantae</taxon>
        <taxon>Streptophyta</taxon>
        <taxon>Embryophyta</taxon>
        <taxon>Tracheophyta</taxon>
        <taxon>Spermatophyta</taxon>
        <taxon>Magnoliopsida</taxon>
        <taxon>eudicotyledons</taxon>
        <taxon>Gunneridae</taxon>
        <taxon>Pentapetalae</taxon>
        <taxon>rosids</taxon>
        <taxon>fabids</taxon>
        <taxon>Malpighiales</taxon>
        <taxon>Euphorbiaceae</taxon>
        <taxon>Crotonoideae</taxon>
        <taxon>Jatropheae</taxon>
        <taxon>Jatropha</taxon>
    </lineage>
</organism>
<dbReference type="STRING" id="180498.A0A067LCH7"/>
<reference evidence="8 9" key="1">
    <citation type="journal article" date="2014" name="PLoS ONE">
        <title>Global Analysis of Gene Expression Profiles in Physic Nut (Jatropha curcas L.) Seedlings Exposed to Salt Stress.</title>
        <authorList>
            <person name="Zhang L."/>
            <person name="Zhang C."/>
            <person name="Wu P."/>
            <person name="Chen Y."/>
            <person name="Li M."/>
            <person name="Jiang H."/>
            <person name="Wu G."/>
        </authorList>
    </citation>
    <scope>NUCLEOTIDE SEQUENCE [LARGE SCALE GENOMIC DNA]</scope>
    <source>
        <strain evidence="9">cv. GZQX0401</strain>
        <tissue evidence="8">Young leaves</tissue>
    </source>
</reference>
<evidence type="ECO:0000256" key="2">
    <source>
        <dbReference type="ARBA" id="ARBA00023015"/>
    </source>
</evidence>
<dbReference type="OrthoDB" id="967349at2759"/>
<dbReference type="GO" id="GO:0005634">
    <property type="term" value="C:nucleus"/>
    <property type="evidence" value="ECO:0007669"/>
    <property type="project" value="UniProtKB-SubCell"/>
</dbReference>
<dbReference type="GO" id="GO:0003677">
    <property type="term" value="F:DNA binding"/>
    <property type="evidence" value="ECO:0007669"/>
    <property type="project" value="UniProtKB-KW"/>
</dbReference>
<evidence type="ECO:0000313" key="9">
    <source>
        <dbReference type="Proteomes" id="UP000027138"/>
    </source>
</evidence>
<evidence type="ECO:0000256" key="1">
    <source>
        <dbReference type="ARBA" id="ARBA00004123"/>
    </source>
</evidence>
<feature type="region of interest" description="Disordered" evidence="6">
    <location>
        <begin position="1"/>
        <end position="37"/>
    </location>
</feature>
<keyword evidence="9" id="KW-1185">Reference proteome</keyword>
<evidence type="ECO:0000256" key="5">
    <source>
        <dbReference type="ARBA" id="ARBA00023242"/>
    </source>
</evidence>
<keyword evidence="4" id="KW-0804">Transcription</keyword>
<keyword evidence="5" id="KW-0539">Nucleus</keyword>
<gene>
    <name evidence="8" type="ORF">JCGZ_10021</name>
</gene>
<dbReference type="PANTHER" id="PTHR31920:SF51">
    <property type="entry name" value="BINDING PROTEIN, PUTATIVE-RELATED"/>
    <property type="match status" value="1"/>
</dbReference>
<dbReference type="EMBL" id="KK914219">
    <property type="protein sequence ID" value="KDP46181.1"/>
    <property type="molecule type" value="Genomic_DNA"/>
</dbReference>
<proteinExistence type="predicted"/>
<evidence type="ECO:0000259" key="7">
    <source>
        <dbReference type="PROSITE" id="PS50863"/>
    </source>
</evidence>
<dbReference type="PANTHER" id="PTHR31920">
    <property type="entry name" value="B3 DOMAIN-CONTAINING"/>
    <property type="match status" value="1"/>
</dbReference>
<dbReference type="SMART" id="SM01019">
    <property type="entry name" value="B3"/>
    <property type="match status" value="1"/>
</dbReference>